<reference evidence="1" key="2">
    <citation type="journal article" date="2015" name="Data Brief">
        <title>Shoot transcriptome of the giant reed, Arundo donax.</title>
        <authorList>
            <person name="Barrero R.A."/>
            <person name="Guerrero F.D."/>
            <person name="Moolhuijzen P."/>
            <person name="Goolsby J.A."/>
            <person name="Tidwell J."/>
            <person name="Bellgard S.E."/>
            <person name="Bellgard M.I."/>
        </authorList>
    </citation>
    <scope>NUCLEOTIDE SEQUENCE</scope>
    <source>
        <tissue evidence="1">Shoot tissue taken approximately 20 cm above the soil surface</tissue>
    </source>
</reference>
<sequence>MKNNSQEKQRHHAYLLIIRG</sequence>
<dbReference type="AlphaFoldDB" id="A0A0A9AQQ8"/>
<protein>
    <submittedName>
        <fullName evidence="1">Uncharacterized protein</fullName>
    </submittedName>
</protein>
<dbReference type="EMBL" id="GBRH01248478">
    <property type="protein sequence ID" value="JAD49417.1"/>
    <property type="molecule type" value="Transcribed_RNA"/>
</dbReference>
<evidence type="ECO:0000313" key="1">
    <source>
        <dbReference type="EMBL" id="JAD49417.1"/>
    </source>
</evidence>
<reference evidence="1" key="1">
    <citation type="submission" date="2014-09" db="EMBL/GenBank/DDBJ databases">
        <authorList>
            <person name="Magalhaes I.L.F."/>
            <person name="Oliveira U."/>
            <person name="Santos F.R."/>
            <person name="Vidigal T.H.D.A."/>
            <person name="Brescovit A.D."/>
            <person name="Santos A.J."/>
        </authorList>
    </citation>
    <scope>NUCLEOTIDE SEQUENCE</scope>
    <source>
        <tissue evidence="1">Shoot tissue taken approximately 20 cm above the soil surface</tissue>
    </source>
</reference>
<organism evidence="1">
    <name type="scientific">Arundo donax</name>
    <name type="common">Giant reed</name>
    <name type="synonym">Donax arundinaceus</name>
    <dbReference type="NCBI Taxonomy" id="35708"/>
    <lineage>
        <taxon>Eukaryota</taxon>
        <taxon>Viridiplantae</taxon>
        <taxon>Streptophyta</taxon>
        <taxon>Embryophyta</taxon>
        <taxon>Tracheophyta</taxon>
        <taxon>Spermatophyta</taxon>
        <taxon>Magnoliopsida</taxon>
        <taxon>Liliopsida</taxon>
        <taxon>Poales</taxon>
        <taxon>Poaceae</taxon>
        <taxon>PACMAD clade</taxon>
        <taxon>Arundinoideae</taxon>
        <taxon>Arundineae</taxon>
        <taxon>Arundo</taxon>
    </lineage>
</organism>
<accession>A0A0A9AQQ8</accession>
<proteinExistence type="predicted"/>
<name>A0A0A9AQQ8_ARUDO</name>